<dbReference type="CTD" id="20237912"/>
<dbReference type="OMA" id="IPEDMFV"/>
<dbReference type="GO" id="GO:0016491">
    <property type="term" value="F:oxidoreductase activity"/>
    <property type="evidence" value="ECO:0007669"/>
    <property type="project" value="UniProtKB-KW"/>
</dbReference>
<dbReference type="HOGENOM" id="CLU_023205_0_0_1"/>
<dbReference type="Proteomes" id="UP000030746">
    <property type="component" value="Unassembled WGS sequence"/>
</dbReference>
<evidence type="ECO:0000256" key="2">
    <source>
        <dbReference type="ARBA" id="ARBA00022857"/>
    </source>
</evidence>
<dbReference type="InterPro" id="IPR036812">
    <property type="entry name" value="NAD(P)_OxRdtase_dom_sf"/>
</dbReference>
<feature type="domain" description="NADP-dependent oxidoreductase" evidence="7">
    <location>
        <begin position="19"/>
        <end position="298"/>
    </location>
</feature>
<sequence length="320" mass="35878">MAMIGPFITFYNGIKFPQFGLGTWQSTKEECKTAVRAALDAGYRHFDSAFAYGNEADIGEVINEYIKAGKIKREDVFITSKLWSTFMEPSKVAEGCDISLKALGLDYIDLYLAHNSMAFKNTSSGGAFPTNPDGTPAVLDVKVQDTWAAMEKLVKNGKVKSIGVSNYSAEQVDRIVKHGTIKPVTNQVECHAYMRQEELFNACKKHNVYLTSYGSLGSPGRPESFRDNSHPVLMEEPFIKQLATKHKKSPGQILLRELIQRGIIIIPKSSNPKRIKENSEIFDFQLSPAEMKQIADLDKKLRLFGSFDILKCHPEYPFHA</sequence>
<evidence type="ECO:0000256" key="4">
    <source>
        <dbReference type="PIRSR" id="PIRSR000097-1"/>
    </source>
</evidence>
<dbReference type="Gene3D" id="3.20.20.100">
    <property type="entry name" value="NADP-dependent oxidoreductase domain"/>
    <property type="match status" value="1"/>
</dbReference>
<dbReference type="AlphaFoldDB" id="V4AP45"/>
<dbReference type="FunFam" id="3.20.20.100:FF:000006">
    <property type="entry name" value="Aldo-keto reductase family 1 member A1"/>
    <property type="match status" value="1"/>
</dbReference>
<feature type="binding site" evidence="5">
    <location>
        <position position="114"/>
    </location>
    <ligand>
        <name>substrate</name>
    </ligand>
</feature>
<keyword evidence="2" id="KW-0521">NADP</keyword>
<dbReference type="GeneID" id="20237912"/>
<dbReference type="PRINTS" id="PR00069">
    <property type="entry name" value="ALDKETRDTASE"/>
</dbReference>
<keyword evidence="9" id="KW-1185">Reference proteome</keyword>
<dbReference type="InterPro" id="IPR018170">
    <property type="entry name" value="Aldo/ket_reductase_CS"/>
</dbReference>
<feature type="site" description="Lowers pKa of active site Tyr" evidence="6">
    <location>
        <position position="81"/>
    </location>
</feature>
<dbReference type="EMBL" id="KB201205">
    <property type="protein sequence ID" value="ESO98957.1"/>
    <property type="molecule type" value="Genomic_DNA"/>
</dbReference>
<evidence type="ECO:0000256" key="1">
    <source>
        <dbReference type="ARBA" id="ARBA00007905"/>
    </source>
</evidence>
<dbReference type="Pfam" id="PF00248">
    <property type="entry name" value="Aldo_ket_red"/>
    <property type="match status" value="1"/>
</dbReference>
<protein>
    <recommendedName>
        <fullName evidence="7">NADP-dependent oxidoreductase domain-containing protein</fullName>
    </recommendedName>
</protein>
<dbReference type="KEGG" id="lgi:LOTGIDRAFT_158920"/>
<proteinExistence type="inferred from homology"/>
<gene>
    <name evidence="8" type="ORF">LOTGIDRAFT_158920</name>
</gene>
<dbReference type="InterPro" id="IPR023210">
    <property type="entry name" value="NADP_OxRdtase_dom"/>
</dbReference>
<dbReference type="PROSITE" id="PS00063">
    <property type="entry name" value="ALDOKETO_REDUCTASE_3"/>
    <property type="match status" value="1"/>
</dbReference>
<dbReference type="RefSeq" id="XP_009050578.1">
    <property type="nucleotide sequence ID" value="XM_009052330.1"/>
</dbReference>
<accession>V4AP45</accession>
<reference evidence="8 9" key="1">
    <citation type="journal article" date="2013" name="Nature">
        <title>Insights into bilaterian evolution from three spiralian genomes.</title>
        <authorList>
            <person name="Simakov O."/>
            <person name="Marletaz F."/>
            <person name="Cho S.J."/>
            <person name="Edsinger-Gonzales E."/>
            <person name="Havlak P."/>
            <person name="Hellsten U."/>
            <person name="Kuo D.H."/>
            <person name="Larsson T."/>
            <person name="Lv J."/>
            <person name="Arendt D."/>
            <person name="Savage R."/>
            <person name="Osoegawa K."/>
            <person name="de Jong P."/>
            <person name="Grimwood J."/>
            <person name="Chapman J.A."/>
            <person name="Shapiro H."/>
            <person name="Aerts A."/>
            <person name="Otillar R.P."/>
            <person name="Terry A.Y."/>
            <person name="Boore J.L."/>
            <person name="Grigoriev I.V."/>
            <person name="Lindberg D.R."/>
            <person name="Seaver E.C."/>
            <person name="Weisblat D.A."/>
            <person name="Putnam N.H."/>
            <person name="Rokhsar D.S."/>
        </authorList>
    </citation>
    <scope>NUCLEOTIDE SEQUENCE [LARGE SCALE GENOMIC DNA]</scope>
</reference>
<keyword evidence="3" id="KW-0560">Oxidoreductase</keyword>
<comment type="similarity">
    <text evidence="1">Belongs to the aldo/keto reductase family.</text>
</comment>
<dbReference type="PROSITE" id="PS00798">
    <property type="entry name" value="ALDOKETO_REDUCTASE_1"/>
    <property type="match status" value="1"/>
</dbReference>
<name>V4AP45_LOTGI</name>
<evidence type="ECO:0000256" key="6">
    <source>
        <dbReference type="PIRSR" id="PIRSR000097-3"/>
    </source>
</evidence>
<dbReference type="InterPro" id="IPR020471">
    <property type="entry name" value="AKR"/>
</dbReference>
<evidence type="ECO:0000256" key="5">
    <source>
        <dbReference type="PIRSR" id="PIRSR000097-2"/>
    </source>
</evidence>
<evidence type="ECO:0000259" key="7">
    <source>
        <dbReference type="Pfam" id="PF00248"/>
    </source>
</evidence>
<dbReference type="OrthoDB" id="416253at2759"/>
<dbReference type="PANTHER" id="PTHR11732">
    <property type="entry name" value="ALDO/KETO REDUCTASE"/>
    <property type="match status" value="1"/>
</dbReference>
<dbReference type="PIRSF" id="PIRSF000097">
    <property type="entry name" value="AKR"/>
    <property type="match status" value="1"/>
</dbReference>
<evidence type="ECO:0000313" key="9">
    <source>
        <dbReference type="Proteomes" id="UP000030746"/>
    </source>
</evidence>
<organism evidence="8 9">
    <name type="scientific">Lottia gigantea</name>
    <name type="common">Giant owl limpet</name>
    <dbReference type="NCBI Taxonomy" id="225164"/>
    <lineage>
        <taxon>Eukaryota</taxon>
        <taxon>Metazoa</taxon>
        <taxon>Spiralia</taxon>
        <taxon>Lophotrochozoa</taxon>
        <taxon>Mollusca</taxon>
        <taxon>Gastropoda</taxon>
        <taxon>Patellogastropoda</taxon>
        <taxon>Lottioidea</taxon>
        <taxon>Lottiidae</taxon>
        <taxon>Lottia</taxon>
    </lineage>
</organism>
<dbReference type="SUPFAM" id="SSF51430">
    <property type="entry name" value="NAD(P)-linked oxidoreductase"/>
    <property type="match status" value="1"/>
</dbReference>
<evidence type="ECO:0000313" key="8">
    <source>
        <dbReference type="EMBL" id="ESO98957.1"/>
    </source>
</evidence>
<feature type="active site" description="Proton donor" evidence="4">
    <location>
        <position position="52"/>
    </location>
</feature>
<dbReference type="PROSITE" id="PS00062">
    <property type="entry name" value="ALDOKETO_REDUCTASE_2"/>
    <property type="match status" value="1"/>
</dbReference>
<evidence type="ECO:0000256" key="3">
    <source>
        <dbReference type="ARBA" id="ARBA00023002"/>
    </source>
</evidence>